<dbReference type="EMBL" id="BAAAPB010000001">
    <property type="protein sequence ID" value="GAA1947792.1"/>
    <property type="molecule type" value="Genomic_DNA"/>
</dbReference>
<dbReference type="Pfam" id="PF00232">
    <property type="entry name" value="Glyco_hydro_1"/>
    <property type="match status" value="2"/>
</dbReference>
<name>A0ABN2Q9Z3_9ACTN</name>
<proteinExistence type="inferred from homology"/>
<keyword evidence="2" id="KW-0378">Hydrolase</keyword>
<keyword evidence="6" id="KW-1185">Reference proteome</keyword>
<comment type="caution">
    <text evidence="5">The sequence shown here is derived from an EMBL/GenBank/DDBJ whole genome shotgun (WGS) entry which is preliminary data.</text>
</comment>
<dbReference type="PANTHER" id="PTHR10353:SF36">
    <property type="entry name" value="LP05116P"/>
    <property type="match status" value="1"/>
</dbReference>
<dbReference type="PANTHER" id="PTHR10353">
    <property type="entry name" value="GLYCOSYL HYDROLASE"/>
    <property type="match status" value="1"/>
</dbReference>
<dbReference type="PRINTS" id="PR00131">
    <property type="entry name" value="GLHYDRLASE1"/>
</dbReference>
<dbReference type="SUPFAM" id="SSF51445">
    <property type="entry name" value="(Trans)glycosidases"/>
    <property type="match status" value="1"/>
</dbReference>
<evidence type="ECO:0000256" key="3">
    <source>
        <dbReference type="ARBA" id="ARBA00023295"/>
    </source>
</evidence>
<sequence length="447" mass="49210">MLGIGEELVPLGRDVPFAGHVTDITFPPGFLWGVAGSGHQTEGDNDNSDTWFAERTTPSVFAEQSGKACDSYHRWREDLDLVTSLGLDAYRFSVEWARVEPEEGVFSDEALDHYEAIVDECVARGLVPIVTYNHFTAPHWFAKRGGWLDPDAPALFARYCDRVTARFGDRIGYAVTLNEPDLPRVLSWLGLPDFVHDLERATLAAASEAAGVPAYRLGNVVLPEELDAMEDGLAAAHVVAKAAIKARRPELPVGLSLALMDDVVVGDDASVRDRKRAEVYRRWLELAREDDFLGVQNYERVPYDGDGQVRPPEGAVLNQMGTEIEPESLAGAVRYAHGVAGVPIFVTEHGLASNDDTLRVAFIEPALTALGEAIADGVPVLGYTHWTLLDNFEWIFGYAFHYGLHEVDRDTFERRRKPSADVYAAFVAAHRIPADLADPVEPVEESA</sequence>
<comment type="similarity">
    <text evidence="1 4">Belongs to the glycosyl hydrolase 1 family.</text>
</comment>
<gene>
    <name evidence="5" type="ORF">GCM10009798_03650</name>
</gene>
<dbReference type="Gene3D" id="3.20.20.80">
    <property type="entry name" value="Glycosidases"/>
    <property type="match status" value="1"/>
</dbReference>
<evidence type="ECO:0000256" key="1">
    <source>
        <dbReference type="ARBA" id="ARBA00010838"/>
    </source>
</evidence>
<evidence type="ECO:0000256" key="2">
    <source>
        <dbReference type="ARBA" id="ARBA00022801"/>
    </source>
</evidence>
<dbReference type="InterPro" id="IPR017853">
    <property type="entry name" value="GH"/>
</dbReference>
<organism evidence="5 6">
    <name type="scientific">Nocardioides panacihumi</name>
    <dbReference type="NCBI Taxonomy" id="400774"/>
    <lineage>
        <taxon>Bacteria</taxon>
        <taxon>Bacillati</taxon>
        <taxon>Actinomycetota</taxon>
        <taxon>Actinomycetes</taxon>
        <taxon>Propionibacteriales</taxon>
        <taxon>Nocardioidaceae</taxon>
        <taxon>Nocardioides</taxon>
    </lineage>
</organism>
<dbReference type="InterPro" id="IPR001360">
    <property type="entry name" value="Glyco_hydro_1"/>
</dbReference>
<evidence type="ECO:0000313" key="6">
    <source>
        <dbReference type="Proteomes" id="UP001500571"/>
    </source>
</evidence>
<keyword evidence="3" id="KW-0326">Glycosidase</keyword>
<dbReference type="Proteomes" id="UP001500571">
    <property type="component" value="Unassembled WGS sequence"/>
</dbReference>
<evidence type="ECO:0000313" key="5">
    <source>
        <dbReference type="EMBL" id="GAA1947792.1"/>
    </source>
</evidence>
<accession>A0ABN2Q9Z3</accession>
<reference evidence="5 6" key="1">
    <citation type="journal article" date="2019" name="Int. J. Syst. Evol. Microbiol.">
        <title>The Global Catalogue of Microorganisms (GCM) 10K type strain sequencing project: providing services to taxonomists for standard genome sequencing and annotation.</title>
        <authorList>
            <consortium name="The Broad Institute Genomics Platform"/>
            <consortium name="The Broad Institute Genome Sequencing Center for Infectious Disease"/>
            <person name="Wu L."/>
            <person name="Ma J."/>
        </authorList>
    </citation>
    <scope>NUCLEOTIDE SEQUENCE [LARGE SCALE GENOMIC DNA]</scope>
    <source>
        <strain evidence="5 6">JCM 15309</strain>
    </source>
</reference>
<protein>
    <submittedName>
        <fullName evidence="5">Family 1 glycosylhydrolase</fullName>
    </submittedName>
</protein>
<evidence type="ECO:0000256" key="4">
    <source>
        <dbReference type="RuleBase" id="RU003690"/>
    </source>
</evidence>